<organism evidence="7 8">
    <name type="scientific">Sordaria brevicollis</name>
    <dbReference type="NCBI Taxonomy" id="83679"/>
    <lineage>
        <taxon>Eukaryota</taxon>
        <taxon>Fungi</taxon>
        <taxon>Dikarya</taxon>
        <taxon>Ascomycota</taxon>
        <taxon>Pezizomycotina</taxon>
        <taxon>Sordariomycetes</taxon>
        <taxon>Sordariomycetidae</taxon>
        <taxon>Sordariales</taxon>
        <taxon>Sordariaceae</taxon>
        <taxon>Sordaria</taxon>
    </lineage>
</organism>
<dbReference type="GO" id="GO:0052689">
    <property type="term" value="F:carboxylic ester hydrolase activity"/>
    <property type="evidence" value="ECO:0007669"/>
    <property type="project" value="TreeGrafter"/>
</dbReference>
<feature type="domain" description="Carboxylesterase type B" evidence="6">
    <location>
        <begin position="87"/>
        <end position="585"/>
    </location>
</feature>
<evidence type="ECO:0000256" key="1">
    <source>
        <dbReference type="ARBA" id="ARBA00005964"/>
    </source>
</evidence>
<keyword evidence="5" id="KW-1133">Transmembrane helix</keyword>
<dbReference type="InterPro" id="IPR019819">
    <property type="entry name" value="Carboxylesterase_B_CS"/>
</dbReference>
<protein>
    <recommendedName>
        <fullName evidence="3">Carboxylic ester hydrolase</fullName>
        <ecNumber evidence="3">3.1.1.-</ecNumber>
    </recommendedName>
</protein>
<dbReference type="InterPro" id="IPR050654">
    <property type="entry name" value="AChE-related_enzymes"/>
</dbReference>
<keyword evidence="2 3" id="KW-0378">Hydrolase</keyword>
<proteinExistence type="inferred from homology"/>
<dbReference type="PANTHER" id="PTHR43918:SF4">
    <property type="entry name" value="CARBOXYLIC ESTER HYDROLASE"/>
    <property type="match status" value="1"/>
</dbReference>
<feature type="region of interest" description="Disordered" evidence="4">
    <location>
        <begin position="1"/>
        <end position="39"/>
    </location>
</feature>
<dbReference type="AlphaFoldDB" id="A0AAE0PAT0"/>
<dbReference type="InterPro" id="IPR002018">
    <property type="entry name" value="CarbesteraseB"/>
</dbReference>
<evidence type="ECO:0000313" key="7">
    <source>
        <dbReference type="EMBL" id="KAK3396478.1"/>
    </source>
</evidence>
<gene>
    <name evidence="7" type="ORF">B0T20DRAFT_394996</name>
</gene>
<feature type="transmembrane region" description="Helical" evidence="5">
    <location>
        <begin position="49"/>
        <end position="73"/>
    </location>
</feature>
<comment type="caution">
    <text evidence="7">The sequence shown here is derived from an EMBL/GenBank/DDBJ whole genome shotgun (WGS) entry which is preliminary data.</text>
</comment>
<dbReference type="PANTHER" id="PTHR43918">
    <property type="entry name" value="ACETYLCHOLINESTERASE"/>
    <property type="match status" value="1"/>
</dbReference>
<dbReference type="SUPFAM" id="SSF53474">
    <property type="entry name" value="alpha/beta-Hydrolases"/>
    <property type="match status" value="1"/>
</dbReference>
<evidence type="ECO:0000256" key="3">
    <source>
        <dbReference type="RuleBase" id="RU361235"/>
    </source>
</evidence>
<evidence type="ECO:0000259" key="6">
    <source>
        <dbReference type="Pfam" id="PF00135"/>
    </source>
</evidence>
<dbReference type="Gene3D" id="3.40.50.1820">
    <property type="entry name" value="alpha/beta hydrolase"/>
    <property type="match status" value="1"/>
</dbReference>
<evidence type="ECO:0000313" key="8">
    <source>
        <dbReference type="Proteomes" id="UP001281003"/>
    </source>
</evidence>
<keyword evidence="8" id="KW-1185">Reference proteome</keyword>
<reference evidence="7" key="1">
    <citation type="journal article" date="2023" name="Mol. Phylogenet. Evol.">
        <title>Genome-scale phylogeny and comparative genomics of the fungal order Sordariales.</title>
        <authorList>
            <person name="Hensen N."/>
            <person name="Bonometti L."/>
            <person name="Westerberg I."/>
            <person name="Brannstrom I.O."/>
            <person name="Guillou S."/>
            <person name="Cros-Aarteil S."/>
            <person name="Calhoun S."/>
            <person name="Haridas S."/>
            <person name="Kuo A."/>
            <person name="Mondo S."/>
            <person name="Pangilinan J."/>
            <person name="Riley R."/>
            <person name="LaButti K."/>
            <person name="Andreopoulos B."/>
            <person name="Lipzen A."/>
            <person name="Chen C."/>
            <person name="Yan M."/>
            <person name="Daum C."/>
            <person name="Ng V."/>
            <person name="Clum A."/>
            <person name="Steindorff A."/>
            <person name="Ohm R.A."/>
            <person name="Martin F."/>
            <person name="Silar P."/>
            <person name="Natvig D.O."/>
            <person name="Lalanne C."/>
            <person name="Gautier V."/>
            <person name="Ament-Velasquez S.L."/>
            <person name="Kruys A."/>
            <person name="Hutchinson M.I."/>
            <person name="Powell A.J."/>
            <person name="Barry K."/>
            <person name="Miller A.N."/>
            <person name="Grigoriev I.V."/>
            <person name="Debuchy R."/>
            <person name="Gladieux P."/>
            <person name="Hiltunen Thoren M."/>
            <person name="Johannesson H."/>
        </authorList>
    </citation>
    <scope>NUCLEOTIDE SEQUENCE</scope>
    <source>
        <strain evidence="7">FGSC 1904</strain>
    </source>
</reference>
<evidence type="ECO:0000256" key="2">
    <source>
        <dbReference type="ARBA" id="ARBA00022801"/>
    </source>
</evidence>
<dbReference type="InterPro" id="IPR019826">
    <property type="entry name" value="Carboxylesterase_B_AS"/>
</dbReference>
<comment type="similarity">
    <text evidence="1 3">Belongs to the type-B carboxylesterase/lipase family.</text>
</comment>
<evidence type="ECO:0000256" key="5">
    <source>
        <dbReference type="SAM" id="Phobius"/>
    </source>
</evidence>
<dbReference type="PROSITE" id="PS00122">
    <property type="entry name" value="CARBOXYLESTERASE_B_1"/>
    <property type="match status" value="1"/>
</dbReference>
<dbReference type="PROSITE" id="PS00941">
    <property type="entry name" value="CARBOXYLESTERASE_B_2"/>
    <property type="match status" value="1"/>
</dbReference>
<keyword evidence="5" id="KW-0812">Transmembrane</keyword>
<sequence length="654" mass="72154">MARPQEEDAGERAPLFDASSPSYTAARGDNNPEVTTRASWLPSSQKPTITSAISAMLASFIVVGVFLAALSLGDGETSKQYDKPPPPLVNLTYTSYEGIRLSNGVNAFLGMRYAAPPLGDLRWRAPVEPKRRTETDTVEKADRFGPICLRAGVSSPLPGQDEDCLFVNVWAPANATEKSKLPVWVFIGGGGYNALTNANWNGSEVVEKSGHNIVMLDFNYRVGMWGFLASERLRSDGALNVGLLDQRMLLTWVKKHISAFGGDPNHVVIHGASAGAGSVVMHLLAYGGRNDNLFVGAMSESLFFPAQPYLHELEYQFDRLVQQAGCSDVKPEDQLGCLRSQNVTTLQAANRAQHFPGREDDGPLLPIFYWTPCVDGDFLPDLPYRLMRDGRFLKEVSILFGTNTDEGSVFAYNSSTPSDFVNFFAANYPKLTPSDTARILSLYSSLPLSPLPNHNPWFPHTSLAYGEATFICPSINFLDAFVSCSSLSPFPLLPKPKIFSYRFNLHSHTLSSLGLGVPHLFDAAAIFGPDSIDPLTFGGAGGADSSYKTYNKPIVSMFMAYWISFVRGLDPNVFREGGSPVWEEWGEWVQEEDREGKGDGNWSINGKGKGRKHIRNRLLVELNKTRMEQVAEEESGRCRFWEEALGDRLEQFRG</sequence>
<dbReference type="EC" id="3.1.1.-" evidence="3"/>
<accession>A0AAE0PAT0</accession>
<evidence type="ECO:0000256" key="4">
    <source>
        <dbReference type="SAM" id="MobiDB-lite"/>
    </source>
</evidence>
<dbReference type="Pfam" id="PF00135">
    <property type="entry name" value="COesterase"/>
    <property type="match status" value="1"/>
</dbReference>
<dbReference type="EMBL" id="JAUTDP010000009">
    <property type="protein sequence ID" value="KAK3396478.1"/>
    <property type="molecule type" value="Genomic_DNA"/>
</dbReference>
<dbReference type="Proteomes" id="UP001281003">
    <property type="component" value="Unassembled WGS sequence"/>
</dbReference>
<name>A0AAE0PAT0_SORBR</name>
<keyword evidence="5" id="KW-0472">Membrane</keyword>
<reference evidence="7" key="2">
    <citation type="submission" date="2023-07" db="EMBL/GenBank/DDBJ databases">
        <authorList>
            <consortium name="Lawrence Berkeley National Laboratory"/>
            <person name="Haridas S."/>
            <person name="Hensen N."/>
            <person name="Bonometti L."/>
            <person name="Westerberg I."/>
            <person name="Brannstrom I.O."/>
            <person name="Guillou S."/>
            <person name="Cros-Aarteil S."/>
            <person name="Calhoun S."/>
            <person name="Kuo A."/>
            <person name="Mondo S."/>
            <person name="Pangilinan J."/>
            <person name="Riley R."/>
            <person name="LaButti K."/>
            <person name="Andreopoulos B."/>
            <person name="Lipzen A."/>
            <person name="Chen C."/>
            <person name="Yanf M."/>
            <person name="Daum C."/>
            <person name="Ng V."/>
            <person name="Clum A."/>
            <person name="Steindorff A."/>
            <person name="Ohm R."/>
            <person name="Martin F."/>
            <person name="Silar P."/>
            <person name="Natvig D."/>
            <person name="Lalanne C."/>
            <person name="Gautier V."/>
            <person name="Ament-velasquez S.L."/>
            <person name="Kruys A."/>
            <person name="Hutchinson M.I."/>
            <person name="Powell A.J."/>
            <person name="Barry K."/>
            <person name="Miller A.N."/>
            <person name="Grigoriev I.V."/>
            <person name="Debuchy R."/>
            <person name="Gladieux P."/>
            <person name="Thoren M.H."/>
            <person name="Johannesson H."/>
        </authorList>
    </citation>
    <scope>NUCLEOTIDE SEQUENCE</scope>
    <source>
        <strain evidence="7">FGSC 1904</strain>
    </source>
</reference>
<dbReference type="InterPro" id="IPR029058">
    <property type="entry name" value="AB_hydrolase_fold"/>
</dbReference>